<comment type="similarity">
    <text evidence="1">Belongs to the universal ribosomal protein uS3 family.</text>
</comment>
<organism evidence="4 5">
    <name type="scientific">Clydaea vesicula</name>
    <dbReference type="NCBI Taxonomy" id="447962"/>
    <lineage>
        <taxon>Eukaryota</taxon>
        <taxon>Fungi</taxon>
        <taxon>Fungi incertae sedis</taxon>
        <taxon>Chytridiomycota</taxon>
        <taxon>Chytridiomycota incertae sedis</taxon>
        <taxon>Chytridiomycetes</taxon>
        <taxon>Lobulomycetales</taxon>
        <taxon>Lobulomycetaceae</taxon>
        <taxon>Clydaea</taxon>
    </lineage>
</organism>
<keyword evidence="2" id="KW-0689">Ribosomal protein</keyword>
<dbReference type="Gene3D" id="3.30.1140.32">
    <property type="entry name" value="Ribosomal protein S3, C-terminal domain"/>
    <property type="match status" value="1"/>
</dbReference>
<evidence type="ECO:0000256" key="3">
    <source>
        <dbReference type="ARBA" id="ARBA00023274"/>
    </source>
</evidence>
<protein>
    <recommendedName>
        <fullName evidence="6">Ribosomal protein S3</fullName>
    </recommendedName>
</protein>
<dbReference type="AlphaFoldDB" id="A0AAD5XWB8"/>
<evidence type="ECO:0008006" key="6">
    <source>
        <dbReference type="Google" id="ProtNLM"/>
    </source>
</evidence>
<evidence type="ECO:0000256" key="1">
    <source>
        <dbReference type="ARBA" id="ARBA00010761"/>
    </source>
</evidence>
<name>A0AAD5XWB8_9FUNG</name>
<gene>
    <name evidence="4" type="ORF">HK099_007561</name>
</gene>
<evidence type="ECO:0000313" key="5">
    <source>
        <dbReference type="Proteomes" id="UP001211065"/>
    </source>
</evidence>
<evidence type="ECO:0000313" key="4">
    <source>
        <dbReference type="EMBL" id="KAJ3213129.1"/>
    </source>
</evidence>
<reference evidence="4" key="1">
    <citation type="submission" date="2020-05" db="EMBL/GenBank/DDBJ databases">
        <title>Phylogenomic resolution of chytrid fungi.</title>
        <authorList>
            <person name="Stajich J.E."/>
            <person name="Amses K."/>
            <person name="Simmons R."/>
            <person name="Seto K."/>
            <person name="Myers J."/>
            <person name="Bonds A."/>
            <person name="Quandt C.A."/>
            <person name="Barry K."/>
            <person name="Liu P."/>
            <person name="Grigoriev I."/>
            <person name="Longcore J.E."/>
            <person name="James T.Y."/>
        </authorList>
    </citation>
    <scope>NUCLEOTIDE SEQUENCE</scope>
    <source>
        <strain evidence="4">JEL0476</strain>
    </source>
</reference>
<dbReference type="GO" id="GO:0005840">
    <property type="term" value="C:ribosome"/>
    <property type="evidence" value="ECO:0007669"/>
    <property type="project" value="UniProtKB-KW"/>
</dbReference>
<dbReference type="InterPro" id="IPR036419">
    <property type="entry name" value="Ribosomal_S3_C_sf"/>
</dbReference>
<keyword evidence="3" id="KW-0687">Ribonucleoprotein</keyword>
<dbReference type="Proteomes" id="UP001211065">
    <property type="component" value="Unassembled WGS sequence"/>
</dbReference>
<proteinExistence type="inferred from homology"/>
<accession>A0AAD5XWB8</accession>
<sequence>MKAASLVSANAPKSKYPKLYNTHLQVSHPFKAYAQKSILSLKDPFENRIKVKSEQFDLLQSKTTKSEYVSDIPLPGALKRQLIFQSPPLVDNTALGKIAGYRIQVTGRRGSRTSKQVVSYGKLESRAVGENPLTFGRYFFNGKKGTTGVKVWVAY</sequence>
<evidence type="ECO:0000256" key="2">
    <source>
        <dbReference type="ARBA" id="ARBA00022980"/>
    </source>
</evidence>
<keyword evidence="5" id="KW-1185">Reference proteome</keyword>
<feature type="non-terminal residue" evidence="4">
    <location>
        <position position="155"/>
    </location>
</feature>
<dbReference type="EMBL" id="JADGJW010000743">
    <property type="protein sequence ID" value="KAJ3213129.1"/>
    <property type="molecule type" value="Genomic_DNA"/>
</dbReference>
<dbReference type="SUPFAM" id="SSF54821">
    <property type="entry name" value="Ribosomal protein S3 C-terminal domain"/>
    <property type="match status" value="1"/>
</dbReference>
<comment type="caution">
    <text evidence="4">The sequence shown here is derived from an EMBL/GenBank/DDBJ whole genome shotgun (WGS) entry which is preliminary data.</text>
</comment>
<dbReference type="GO" id="GO:1990904">
    <property type="term" value="C:ribonucleoprotein complex"/>
    <property type="evidence" value="ECO:0007669"/>
    <property type="project" value="UniProtKB-KW"/>
</dbReference>